<gene>
    <name evidence="3" type="ordered locus">Trad_2493</name>
</gene>
<feature type="transmembrane region" description="Helical" evidence="1">
    <location>
        <begin position="168"/>
        <end position="187"/>
    </location>
</feature>
<keyword evidence="1" id="KW-0812">Transmembrane</keyword>
<keyword evidence="1" id="KW-0472">Membrane</keyword>
<dbReference type="PANTHER" id="PTHR43646:SF3">
    <property type="entry name" value="SLR1566 PROTEIN"/>
    <property type="match status" value="1"/>
</dbReference>
<accession>D7CTQ4</accession>
<feature type="transmembrane region" description="Helical" evidence="1">
    <location>
        <begin position="269"/>
        <end position="289"/>
    </location>
</feature>
<keyword evidence="1" id="KW-1133">Transmembrane helix</keyword>
<evidence type="ECO:0000259" key="2">
    <source>
        <dbReference type="Pfam" id="PF00535"/>
    </source>
</evidence>
<dbReference type="RefSeq" id="WP_013178962.1">
    <property type="nucleotide sequence ID" value="NC_014221.1"/>
</dbReference>
<dbReference type="AlphaFoldDB" id="D7CTQ4"/>
<evidence type="ECO:0000256" key="1">
    <source>
        <dbReference type="SAM" id="Phobius"/>
    </source>
</evidence>
<dbReference type="eggNOG" id="COG1215">
    <property type="taxonomic scope" value="Bacteria"/>
</dbReference>
<dbReference type="SUPFAM" id="SSF53448">
    <property type="entry name" value="Nucleotide-diphospho-sugar transferases"/>
    <property type="match status" value="1"/>
</dbReference>
<dbReference type="Gene3D" id="3.90.550.10">
    <property type="entry name" value="Spore Coat Polysaccharide Biosynthesis Protein SpsA, Chain A"/>
    <property type="match status" value="1"/>
</dbReference>
<dbReference type="OrthoDB" id="9800276at2"/>
<dbReference type="STRING" id="649638.Trad_2493"/>
<protein>
    <submittedName>
        <fullName evidence="3">Glycosyl transferase family 2</fullName>
    </submittedName>
</protein>
<reference evidence="3 4" key="2">
    <citation type="journal article" date="2011" name="Stand. Genomic Sci.">
        <title>Complete genome sequence of Truepera radiovictrix type strain (RQ-24).</title>
        <authorList>
            <person name="Ivanova N."/>
            <person name="Rohde C."/>
            <person name="Munk C."/>
            <person name="Nolan M."/>
            <person name="Lucas S."/>
            <person name="Del Rio T.G."/>
            <person name="Tice H."/>
            <person name="Deshpande S."/>
            <person name="Cheng J.F."/>
            <person name="Tapia R."/>
            <person name="Han C."/>
            <person name="Goodwin L."/>
            <person name="Pitluck S."/>
            <person name="Liolios K."/>
            <person name="Mavromatis K."/>
            <person name="Mikhailova N."/>
            <person name="Pati A."/>
            <person name="Chen A."/>
            <person name="Palaniappan K."/>
            <person name="Land M."/>
            <person name="Hauser L."/>
            <person name="Chang Y.J."/>
            <person name="Jeffries C.D."/>
            <person name="Brambilla E."/>
            <person name="Rohde M."/>
            <person name="Goker M."/>
            <person name="Tindall B.J."/>
            <person name="Woyke T."/>
            <person name="Bristow J."/>
            <person name="Eisen J.A."/>
            <person name="Markowitz V."/>
            <person name="Hugenholtz P."/>
            <person name="Kyrpides N.C."/>
            <person name="Klenk H.P."/>
            <person name="Lapidus A."/>
        </authorList>
    </citation>
    <scope>NUCLEOTIDE SEQUENCE [LARGE SCALE GENOMIC DNA]</scope>
    <source>
        <strain evidence="4">DSM 17093 / CIP 108686 / LMG 22925 / RQ-24</strain>
    </source>
</reference>
<organism evidence="3 4">
    <name type="scientific">Truepera radiovictrix (strain DSM 17093 / CIP 108686 / LMG 22925 / RQ-24)</name>
    <dbReference type="NCBI Taxonomy" id="649638"/>
    <lineage>
        <taxon>Bacteria</taxon>
        <taxon>Thermotogati</taxon>
        <taxon>Deinococcota</taxon>
        <taxon>Deinococci</taxon>
        <taxon>Trueperales</taxon>
        <taxon>Trueperaceae</taxon>
        <taxon>Truepera</taxon>
    </lineage>
</organism>
<evidence type="ECO:0000313" key="4">
    <source>
        <dbReference type="Proteomes" id="UP000000379"/>
    </source>
</evidence>
<dbReference type="PANTHER" id="PTHR43646">
    <property type="entry name" value="GLYCOSYLTRANSFERASE"/>
    <property type="match status" value="1"/>
</dbReference>
<dbReference type="CDD" id="cd06423">
    <property type="entry name" value="CESA_like"/>
    <property type="match status" value="1"/>
</dbReference>
<reference evidence="4" key="1">
    <citation type="submission" date="2010-05" db="EMBL/GenBank/DDBJ databases">
        <title>The complete genome of Truepera radiovictris DSM 17093.</title>
        <authorList>
            <consortium name="US DOE Joint Genome Institute (JGI-PGF)"/>
            <person name="Lucas S."/>
            <person name="Copeland A."/>
            <person name="Lapidus A."/>
            <person name="Glavina del Rio T."/>
            <person name="Dalin E."/>
            <person name="Tice H."/>
            <person name="Bruce D."/>
            <person name="Goodwin L."/>
            <person name="Pitluck S."/>
            <person name="Kyrpides N."/>
            <person name="Mavromatis K."/>
            <person name="Ovchinnikova G."/>
            <person name="Munk A.C."/>
            <person name="Detter J.C."/>
            <person name="Han C."/>
            <person name="Tapia R."/>
            <person name="Land M."/>
            <person name="Hauser L."/>
            <person name="Markowitz V."/>
            <person name="Cheng J.-F."/>
            <person name="Hugenholtz P."/>
            <person name="Woyke T."/>
            <person name="Wu D."/>
            <person name="Tindall B."/>
            <person name="Pomrenke H.G."/>
            <person name="Brambilla E."/>
            <person name="Klenk H.-P."/>
            <person name="Eisen J.A."/>
        </authorList>
    </citation>
    <scope>NUCLEOTIDE SEQUENCE [LARGE SCALE GENOMIC DNA]</scope>
    <source>
        <strain evidence="4">DSM 17093 / CIP 108686 / LMG 22925 / RQ-24</strain>
    </source>
</reference>
<keyword evidence="3" id="KW-0808">Transferase</keyword>
<dbReference type="InterPro" id="IPR029044">
    <property type="entry name" value="Nucleotide-diphossugar_trans"/>
</dbReference>
<feature type="transmembrane region" description="Helical" evidence="1">
    <location>
        <begin position="332"/>
        <end position="353"/>
    </location>
</feature>
<dbReference type="KEGG" id="tra:Trad_2493"/>
<name>D7CTQ4_TRURR</name>
<dbReference type="EMBL" id="CP002049">
    <property type="protein sequence ID" value="ADI15601.1"/>
    <property type="molecule type" value="Genomic_DNA"/>
</dbReference>
<dbReference type="HOGENOM" id="CLU_038143_0_0_0"/>
<keyword evidence="4" id="KW-1185">Reference proteome</keyword>
<dbReference type="CAZy" id="GT2">
    <property type="family name" value="Glycosyltransferase Family 2"/>
</dbReference>
<dbReference type="InterPro" id="IPR001173">
    <property type="entry name" value="Glyco_trans_2-like"/>
</dbReference>
<sequence length="378" mass="41871">MLPLAAITLLLWVALSLDWFWGMRRVPHLRAHPQTRALPTLTVVVPALNEEATIRAGLTSVLEQDYPGLEVVALNDRSTDRTGEILEALRAQHPQLRVLHVSRLPEGWLGKNHALWRGAQVARGEWLLFTDADVQFAPGALRAAVAFAQDAGLDHLAALPRMVAKSPWLGSFVAVFTLLFGFYSGLWRVARPRSKRFVGIGAFNLLKRSVYGAIGGHRPIALRPDDDMMLGKLVKRAGFRQGVVLAPELMRVAWYGSVGEAIRGLRKNAFAGFAYSPAWLLLALAGLLVTHILPFAAVLMTSGLTRLLYALVLLNIALVYRYNARLCKLPAWYALLHPFGVAVLSYAALASMLRALRYGGITWRGTFYPLEQLKRNRV</sequence>
<proteinExistence type="predicted"/>
<evidence type="ECO:0000313" key="3">
    <source>
        <dbReference type="EMBL" id="ADI15601.1"/>
    </source>
</evidence>
<dbReference type="GO" id="GO:0016740">
    <property type="term" value="F:transferase activity"/>
    <property type="evidence" value="ECO:0007669"/>
    <property type="project" value="UniProtKB-KW"/>
</dbReference>
<dbReference type="Pfam" id="PF00535">
    <property type="entry name" value="Glycos_transf_2"/>
    <property type="match status" value="1"/>
</dbReference>
<feature type="transmembrane region" description="Helical" evidence="1">
    <location>
        <begin position="295"/>
        <end position="320"/>
    </location>
</feature>
<feature type="domain" description="Glycosyltransferase 2-like" evidence="2">
    <location>
        <begin position="42"/>
        <end position="167"/>
    </location>
</feature>
<dbReference type="Proteomes" id="UP000000379">
    <property type="component" value="Chromosome"/>
</dbReference>